<dbReference type="EMBL" id="BMAV01005346">
    <property type="protein sequence ID" value="GFY46370.1"/>
    <property type="molecule type" value="Genomic_DNA"/>
</dbReference>
<keyword evidence="5" id="KW-0507">mRNA processing</keyword>
<comment type="caution">
    <text evidence="11">The sequence shown here is derived from an EMBL/GenBank/DDBJ whole genome shotgun (WGS) entry which is preliminary data.</text>
</comment>
<keyword evidence="7 9" id="KW-0694">RNA-binding</keyword>
<dbReference type="OrthoDB" id="267048at2759"/>
<evidence type="ECO:0000259" key="10">
    <source>
        <dbReference type="PROSITE" id="PS50102"/>
    </source>
</evidence>
<evidence type="ECO:0000256" key="7">
    <source>
        <dbReference type="ARBA" id="ARBA00022884"/>
    </source>
</evidence>
<dbReference type="FunFam" id="3.30.70.330:FF:000016">
    <property type="entry name" value="CUGBP Elav-like family member 1 isoform 2"/>
    <property type="match status" value="1"/>
</dbReference>
<dbReference type="AlphaFoldDB" id="A0A8X6X3S8"/>
<comment type="subcellular location">
    <subcellularLocation>
        <location evidence="2">Cytoplasm</location>
    </subcellularLocation>
    <subcellularLocation>
        <location evidence="1">Nucleus</location>
    </subcellularLocation>
</comment>
<evidence type="ECO:0000256" key="5">
    <source>
        <dbReference type="ARBA" id="ARBA00022664"/>
    </source>
</evidence>
<name>A0A8X6X3S8_9ARAC</name>
<protein>
    <submittedName>
        <fullName evidence="11">CUGBP Elav-like family member 2</fullName>
    </submittedName>
</protein>
<feature type="domain" description="RRM" evidence="10">
    <location>
        <begin position="527"/>
        <end position="605"/>
    </location>
</feature>
<dbReference type="InterPro" id="IPR000504">
    <property type="entry name" value="RRM_dom"/>
</dbReference>
<dbReference type="PANTHER" id="PTHR24012">
    <property type="entry name" value="RNA BINDING PROTEIN"/>
    <property type="match status" value="1"/>
</dbReference>
<dbReference type="Proteomes" id="UP000886998">
    <property type="component" value="Unassembled WGS sequence"/>
</dbReference>
<feature type="domain" description="RRM" evidence="10">
    <location>
        <begin position="121"/>
        <end position="200"/>
    </location>
</feature>
<keyword evidence="8" id="KW-0539">Nucleus</keyword>
<dbReference type="InterPro" id="IPR035979">
    <property type="entry name" value="RBD_domain_sf"/>
</dbReference>
<reference evidence="11" key="1">
    <citation type="submission" date="2020-08" db="EMBL/GenBank/DDBJ databases">
        <title>Multicomponent nature underlies the extraordinary mechanical properties of spider dragline silk.</title>
        <authorList>
            <person name="Kono N."/>
            <person name="Nakamura H."/>
            <person name="Mori M."/>
            <person name="Yoshida Y."/>
            <person name="Ohtoshi R."/>
            <person name="Malay A.D."/>
            <person name="Moran D.A.P."/>
            <person name="Tomita M."/>
            <person name="Numata K."/>
            <person name="Arakawa K."/>
        </authorList>
    </citation>
    <scope>NUCLEOTIDE SEQUENCE</scope>
</reference>
<dbReference type="InterPro" id="IPR034196">
    <property type="entry name" value="CELF1/2_RRM1"/>
</dbReference>
<proteinExistence type="inferred from homology"/>
<dbReference type="CDD" id="cd12631">
    <property type="entry name" value="RRM1_CELF1_2_Bruno"/>
    <property type="match status" value="1"/>
</dbReference>
<keyword evidence="4" id="KW-0963">Cytoplasm</keyword>
<evidence type="ECO:0000256" key="1">
    <source>
        <dbReference type="ARBA" id="ARBA00004123"/>
    </source>
</evidence>
<evidence type="ECO:0000256" key="8">
    <source>
        <dbReference type="ARBA" id="ARBA00023242"/>
    </source>
</evidence>
<sequence>MQIKKRKEHALLDWNCPFFNMNSIQKDQPDPDAIKMFVGQIPRNWDEAELRKLFDEFGPVHQINVLRDKMTGQSRGCCFVTFYCRKSAVEAQNALHNIKTLPGMHHPIQMKPADSENRNERKLFVGMLSKKCSENDVRVMFSSFGQIEECTVLRDINGQSRGCAFITYASRQCAINAIKAMNHSQTMDVKRKLFVGMLSKKCSENDVRVMFSSFGQIEECTVLRDINGQSRGCAFITYASRQCAINAIKAMNHSQTMDGCSSPLVVKFADTQKDKDLKRQQQMMSNIWNMSSFSNIGLSSQYIAAQTQAGSYGNFTSLPQLTGGINSLNMQQLAALAAAQSPNNTNTGLNALGLQGIGGGGGLTLNSGNHTPDVNAANIQSLAALASLTSNNPVGINSMMMQNLTALAAASSSGGSTGIHGLTATGNMSGSTSSASSPMSGVGSVSPVTSMALGLNNTSISNMGTFTGVNGIGNMTNLGANGSNLDALTQAYSGIQGIQPFTSTFPPVGIQQPQSSPGKQLEGPEGSNLFIYHLPQEFTDSDLAQTFSPFGNVISAKVFIDKQTNLSKCFGFVSYDNPNNAQAAIQSMNGFQIGMKRLKVQLKRSKDASKPY</sequence>
<accession>A0A8X6X3S8</accession>
<evidence type="ECO:0000256" key="6">
    <source>
        <dbReference type="ARBA" id="ARBA00022737"/>
    </source>
</evidence>
<evidence type="ECO:0000256" key="3">
    <source>
        <dbReference type="ARBA" id="ARBA00009621"/>
    </source>
</evidence>
<dbReference type="SUPFAM" id="SSF54928">
    <property type="entry name" value="RNA-binding domain, RBD"/>
    <property type="match status" value="2"/>
</dbReference>
<evidence type="ECO:0000313" key="11">
    <source>
        <dbReference type="EMBL" id="GFY46370.1"/>
    </source>
</evidence>
<dbReference type="GO" id="GO:0005737">
    <property type="term" value="C:cytoplasm"/>
    <property type="evidence" value="ECO:0007669"/>
    <property type="project" value="UniProtKB-SubCell"/>
</dbReference>
<evidence type="ECO:0000313" key="12">
    <source>
        <dbReference type="Proteomes" id="UP000886998"/>
    </source>
</evidence>
<dbReference type="FunFam" id="3.30.70.330:FF:000013">
    <property type="entry name" value="CUGBP Elav-like family member 1 isoform 2"/>
    <property type="match status" value="1"/>
</dbReference>
<keyword evidence="6" id="KW-0677">Repeat</keyword>
<dbReference type="FunFam" id="3.30.70.330:FF:000015">
    <property type="entry name" value="CUGBP Elav-like family member 1 isoform 2"/>
    <property type="match status" value="1"/>
</dbReference>
<dbReference type="Gene3D" id="3.30.70.330">
    <property type="match status" value="4"/>
</dbReference>
<organism evidence="11 12">
    <name type="scientific">Trichonephila inaurata madagascariensis</name>
    <dbReference type="NCBI Taxonomy" id="2747483"/>
    <lineage>
        <taxon>Eukaryota</taxon>
        <taxon>Metazoa</taxon>
        <taxon>Ecdysozoa</taxon>
        <taxon>Arthropoda</taxon>
        <taxon>Chelicerata</taxon>
        <taxon>Arachnida</taxon>
        <taxon>Araneae</taxon>
        <taxon>Araneomorphae</taxon>
        <taxon>Entelegynae</taxon>
        <taxon>Araneoidea</taxon>
        <taxon>Nephilidae</taxon>
        <taxon>Trichonephila</taxon>
        <taxon>Trichonephila inaurata</taxon>
    </lineage>
</organism>
<evidence type="ECO:0000256" key="4">
    <source>
        <dbReference type="ARBA" id="ARBA00022490"/>
    </source>
</evidence>
<dbReference type="GO" id="GO:0003723">
    <property type="term" value="F:RNA binding"/>
    <property type="evidence" value="ECO:0007669"/>
    <property type="project" value="UniProtKB-UniRule"/>
</dbReference>
<dbReference type="Pfam" id="PF00076">
    <property type="entry name" value="RRM_1"/>
    <property type="match status" value="4"/>
</dbReference>
<comment type="similarity">
    <text evidence="3">Belongs to the CELF/BRUNOL family.</text>
</comment>
<feature type="domain" description="RRM" evidence="10">
    <location>
        <begin position="191"/>
        <end position="271"/>
    </location>
</feature>
<gene>
    <name evidence="11" type="primary">CELF2</name>
    <name evidence="11" type="ORF">TNIN_67094</name>
</gene>
<dbReference type="InterPro" id="IPR012677">
    <property type="entry name" value="Nucleotide-bd_a/b_plait_sf"/>
</dbReference>
<dbReference type="SMART" id="SM00360">
    <property type="entry name" value="RRM"/>
    <property type="match status" value="4"/>
</dbReference>
<dbReference type="GO" id="GO:0006397">
    <property type="term" value="P:mRNA processing"/>
    <property type="evidence" value="ECO:0007669"/>
    <property type="project" value="UniProtKB-KW"/>
</dbReference>
<keyword evidence="12" id="KW-1185">Reference proteome</keyword>
<dbReference type="PROSITE" id="PS50102">
    <property type="entry name" value="RRM"/>
    <property type="match status" value="4"/>
</dbReference>
<dbReference type="GO" id="GO:0005634">
    <property type="term" value="C:nucleus"/>
    <property type="evidence" value="ECO:0007669"/>
    <property type="project" value="UniProtKB-SubCell"/>
</dbReference>
<evidence type="ECO:0000256" key="2">
    <source>
        <dbReference type="ARBA" id="ARBA00004496"/>
    </source>
</evidence>
<feature type="domain" description="RRM" evidence="10">
    <location>
        <begin position="34"/>
        <end position="115"/>
    </location>
</feature>
<evidence type="ECO:0000256" key="9">
    <source>
        <dbReference type="PROSITE-ProRule" id="PRU00176"/>
    </source>
</evidence>